<evidence type="ECO:0000256" key="1">
    <source>
        <dbReference type="ARBA" id="ARBA00002180"/>
    </source>
</evidence>
<dbReference type="PANTHER" id="PTHR42648:SF11">
    <property type="entry name" value="TRANSPOSON TY4-P GAG-POL POLYPROTEIN"/>
    <property type="match status" value="1"/>
</dbReference>
<evidence type="ECO:0000256" key="6">
    <source>
        <dbReference type="ARBA" id="ARBA00022741"/>
    </source>
</evidence>
<reference evidence="17 18" key="1">
    <citation type="journal article" date="2021" name="Sci. Rep.">
        <title>The genome of the diatom Chaetoceros tenuissimus carries an ancient integrated fragment of an extant virus.</title>
        <authorList>
            <person name="Hongo Y."/>
            <person name="Kimura K."/>
            <person name="Takaki Y."/>
            <person name="Yoshida Y."/>
            <person name="Baba S."/>
            <person name="Kobayashi G."/>
            <person name="Nagasaki K."/>
            <person name="Hano T."/>
            <person name="Tomaru Y."/>
        </authorList>
    </citation>
    <scope>NUCLEOTIDE SEQUENCE [LARGE SCALE GENOMIC DNA]</scope>
    <source>
        <strain evidence="17 18">NIES-3715</strain>
    </source>
</reference>
<keyword evidence="5" id="KW-0479">Metal-binding</keyword>
<dbReference type="SUPFAM" id="SSF53098">
    <property type="entry name" value="Ribonuclease H-like"/>
    <property type="match status" value="1"/>
</dbReference>
<keyword evidence="14" id="KW-0917">Virion maturation</keyword>
<evidence type="ECO:0000256" key="11">
    <source>
        <dbReference type="ARBA" id="ARBA00022908"/>
    </source>
</evidence>
<feature type="domain" description="Integrase catalytic" evidence="16">
    <location>
        <begin position="294"/>
        <end position="475"/>
    </location>
</feature>
<evidence type="ECO:0000313" key="18">
    <source>
        <dbReference type="Proteomes" id="UP001054902"/>
    </source>
</evidence>
<dbReference type="Proteomes" id="UP001054902">
    <property type="component" value="Unassembled WGS sequence"/>
</dbReference>
<dbReference type="InterPro" id="IPR036397">
    <property type="entry name" value="RNaseH_sf"/>
</dbReference>
<organism evidence="17 18">
    <name type="scientific">Chaetoceros tenuissimus</name>
    <dbReference type="NCBI Taxonomy" id="426638"/>
    <lineage>
        <taxon>Eukaryota</taxon>
        <taxon>Sar</taxon>
        <taxon>Stramenopiles</taxon>
        <taxon>Ochrophyta</taxon>
        <taxon>Bacillariophyta</taxon>
        <taxon>Coscinodiscophyceae</taxon>
        <taxon>Chaetocerotophycidae</taxon>
        <taxon>Chaetocerotales</taxon>
        <taxon>Chaetocerotaceae</taxon>
        <taxon>Chaetoceros</taxon>
    </lineage>
</organism>
<dbReference type="InterPro" id="IPR025724">
    <property type="entry name" value="GAG-pre-integrase_dom"/>
</dbReference>
<evidence type="ECO:0000256" key="8">
    <source>
        <dbReference type="ARBA" id="ARBA00022801"/>
    </source>
</evidence>
<dbReference type="Gene3D" id="3.30.420.10">
    <property type="entry name" value="Ribonuclease H-like superfamily/Ribonuclease H"/>
    <property type="match status" value="1"/>
</dbReference>
<dbReference type="InterPro" id="IPR039537">
    <property type="entry name" value="Retrotran_Ty1/copia-like"/>
</dbReference>
<keyword evidence="9" id="KW-0067">ATP-binding</keyword>
<keyword evidence="3" id="KW-0645">Protease</keyword>
<dbReference type="GO" id="GO:0004519">
    <property type="term" value="F:endonuclease activity"/>
    <property type="evidence" value="ECO:0007669"/>
    <property type="project" value="UniProtKB-KW"/>
</dbReference>
<evidence type="ECO:0000259" key="16">
    <source>
        <dbReference type="PROSITE" id="PS50994"/>
    </source>
</evidence>
<dbReference type="EMBL" id="BLLK01000038">
    <property type="protein sequence ID" value="GFH50248.1"/>
    <property type="molecule type" value="Genomic_DNA"/>
</dbReference>
<keyword evidence="2" id="KW-1188">Viral release from host cell</keyword>
<keyword evidence="7" id="KW-0255">Endonuclease</keyword>
<keyword evidence="18" id="KW-1185">Reference proteome</keyword>
<protein>
    <recommendedName>
        <fullName evidence="16">Integrase catalytic domain-containing protein</fullName>
    </recommendedName>
</protein>
<keyword evidence="6" id="KW-0547">Nucleotide-binding</keyword>
<name>A0AAD3CQX8_9STRA</name>
<dbReference type="Pfam" id="PF13976">
    <property type="entry name" value="gag_pre-integrs"/>
    <property type="match status" value="1"/>
</dbReference>
<evidence type="ECO:0000256" key="12">
    <source>
        <dbReference type="ARBA" id="ARBA00022918"/>
    </source>
</evidence>
<keyword evidence="15" id="KW-0233">DNA recombination</keyword>
<keyword evidence="13" id="KW-0808">Transferase</keyword>
<dbReference type="PANTHER" id="PTHR42648">
    <property type="entry name" value="TRANSPOSASE, PUTATIVE-RELATED"/>
    <property type="match status" value="1"/>
</dbReference>
<evidence type="ECO:0000313" key="17">
    <source>
        <dbReference type="EMBL" id="GFH50248.1"/>
    </source>
</evidence>
<dbReference type="InterPro" id="IPR001584">
    <property type="entry name" value="Integrase_cat-core"/>
</dbReference>
<sequence>MMKKHLRYLRMMKRRGLPTRYHGMVCALIGDSNPTEISFDTDTLRIIIDTGASSAFTFCKQDFISFTPLYETVNGLGSLEIEGIGTVRYIVKDDQGNLTTIEIRDCYYVPNMNFRLLSPQQLCAQSTKKCLHTMNDKVFHLRWNGHTKTIPFSSANNLPVMTTAPGTSLVSAIASKLHKPTKNIFCFKSSKKVPDYEQQLQLASKEDADTIPTTHKLRCSKSECEECAYLQDTTKEILKNTKSTLVPAEVKYLRWHQKLGHPSFATMKCLSKKGYIPRFIKDMQEEPVCLGCEEITKPGDLIHADQAECSQPGRPMTFSGYNSKTKIVCFTIFVDSISKKIWVEFQTSTEADQTLKGKKRLEKDAAKYNVKIKAFRTDNGVFRSKSFKDEIEKCEQDISFCGVGQHSQNGVAERHVRTIVEKARAMLLHASSFWNDALDTELWTFAVNYAVHIWNNTPREDLDLLSPEEKFSGVNISKDTKRKQIRKFHPFGCPTYVLD</sequence>
<dbReference type="GO" id="GO:0006310">
    <property type="term" value="P:DNA recombination"/>
    <property type="evidence" value="ECO:0007669"/>
    <property type="project" value="UniProtKB-KW"/>
</dbReference>
<keyword evidence="13" id="KW-0239">DNA-directed DNA polymerase</keyword>
<evidence type="ECO:0000256" key="15">
    <source>
        <dbReference type="ARBA" id="ARBA00023172"/>
    </source>
</evidence>
<dbReference type="GO" id="GO:0003676">
    <property type="term" value="F:nucleic acid binding"/>
    <property type="evidence" value="ECO:0007669"/>
    <property type="project" value="InterPro"/>
</dbReference>
<gene>
    <name evidence="17" type="ORF">CTEN210_06724</name>
</gene>
<accession>A0AAD3CQX8</accession>
<dbReference type="InterPro" id="IPR012337">
    <property type="entry name" value="RNaseH-like_sf"/>
</dbReference>
<dbReference type="AlphaFoldDB" id="A0AAD3CQX8"/>
<comment type="function">
    <text evidence="1">The aspartyl protease (PR) mediates the proteolytic cleavages of the Gag and Gag-Pol polyproteins after assembly of the VLP.</text>
</comment>
<dbReference type="GO" id="GO:0008233">
    <property type="term" value="F:peptidase activity"/>
    <property type="evidence" value="ECO:0007669"/>
    <property type="project" value="UniProtKB-KW"/>
</dbReference>
<dbReference type="GO" id="GO:0003887">
    <property type="term" value="F:DNA-directed DNA polymerase activity"/>
    <property type="evidence" value="ECO:0007669"/>
    <property type="project" value="UniProtKB-KW"/>
</dbReference>
<dbReference type="InterPro" id="IPR054722">
    <property type="entry name" value="PolX-like_BBD"/>
</dbReference>
<keyword evidence="4" id="KW-0540">Nuclease</keyword>
<comment type="caution">
    <text evidence="17">The sequence shown here is derived from an EMBL/GenBank/DDBJ whole genome shotgun (WGS) entry which is preliminary data.</text>
</comment>
<keyword evidence="13" id="KW-0548">Nucleotidyltransferase</keyword>
<dbReference type="GO" id="GO:0015074">
    <property type="term" value="P:DNA integration"/>
    <property type="evidence" value="ECO:0007669"/>
    <property type="project" value="UniProtKB-KW"/>
</dbReference>
<evidence type="ECO:0000256" key="14">
    <source>
        <dbReference type="ARBA" id="ARBA00023113"/>
    </source>
</evidence>
<evidence type="ECO:0000256" key="3">
    <source>
        <dbReference type="ARBA" id="ARBA00022670"/>
    </source>
</evidence>
<keyword evidence="10" id="KW-0460">Magnesium</keyword>
<evidence type="ECO:0000256" key="10">
    <source>
        <dbReference type="ARBA" id="ARBA00022842"/>
    </source>
</evidence>
<evidence type="ECO:0000256" key="9">
    <source>
        <dbReference type="ARBA" id="ARBA00022840"/>
    </source>
</evidence>
<dbReference type="GO" id="GO:0005524">
    <property type="term" value="F:ATP binding"/>
    <property type="evidence" value="ECO:0007669"/>
    <property type="project" value="UniProtKB-KW"/>
</dbReference>
<dbReference type="GO" id="GO:0006508">
    <property type="term" value="P:proteolysis"/>
    <property type="evidence" value="ECO:0007669"/>
    <property type="project" value="UniProtKB-KW"/>
</dbReference>
<keyword evidence="8" id="KW-0378">Hydrolase</keyword>
<evidence type="ECO:0000256" key="13">
    <source>
        <dbReference type="ARBA" id="ARBA00022932"/>
    </source>
</evidence>
<keyword evidence="12" id="KW-0695">RNA-directed DNA polymerase</keyword>
<dbReference type="PROSITE" id="PS50994">
    <property type="entry name" value="INTEGRASE"/>
    <property type="match status" value="1"/>
</dbReference>
<dbReference type="GO" id="GO:0046872">
    <property type="term" value="F:metal ion binding"/>
    <property type="evidence" value="ECO:0007669"/>
    <property type="project" value="UniProtKB-KW"/>
</dbReference>
<dbReference type="GO" id="GO:0003964">
    <property type="term" value="F:RNA-directed DNA polymerase activity"/>
    <property type="evidence" value="ECO:0007669"/>
    <property type="project" value="UniProtKB-KW"/>
</dbReference>
<dbReference type="Pfam" id="PF22936">
    <property type="entry name" value="Pol_BBD"/>
    <property type="match status" value="1"/>
</dbReference>
<evidence type="ECO:0000256" key="2">
    <source>
        <dbReference type="ARBA" id="ARBA00022612"/>
    </source>
</evidence>
<evidence type="ECO:0000256" key="4">
    <source>
        <dbReference type="ARBA" id="ARBA00022722"/>
    </source>
</evidence>
<keyword evidence="11" id="KW-0229">DNA integration</keyword>
<evidence type="ECO:0000256" key="7">
    <source>
        <dbReference type="ARBA" id="ARBA00022759"/>
    </source>
</evidence>
<proteinExistence type="predicted"/>
<evidence type="ECO:0000256" key="5">
    <source>
        <dbReference type="ARBA" id="ARBA00022723"/>
    </source>
</evidence>